<keyword evidence="3" id="KW-0812">Transmembrane</keyword>
<evidence type="ECO:0000256" key="4">
    <source>
        <dbReference type="SAM" id="SignalP"/>
    </source>
</evidence>
<dbReference type="GO" id="GO:0005737">
    <property type="term" value="C:cytoplasm"/>
    <property type="evidence" value="ECO:0007669"/>
    <property type="project" value="TreeGrafter"/>
</dbReference>
<evidence type="ECO:0000256" key="1">
    <source>
        <dbReference type="ARBA" id="ARBA00022737"/>
    </source>
</evidence>
<keyword evidence="1" id="KW-0677">Repeat</keyword>
<accession>A0A2V2UT09</accession>
<dbReference type="VEuPathDB" id="TriTrypDB:TcCL_ESM05773"/>
<dbReference type="VEuPathDB" id="TriTrypDB:TcG_09610"/>
<proteinExistence type="predicted"/>
<feature type="region of interest" description="Disordered" evidence="2">
    <location>
        <begin position="112"/>
        <end position="138"/>
    </location>
</feature>
<dbReference type="EMBL" id="PRFA01000091">
    <property type="protein sequence ID" value="PWU87467.1"/>
    <property type="molecule type" value="Genomic_DNA"/>
</dbReference>
<sequence>MCVCVCLAFSLTRRVAALFCVRWFSVPSLPDCLVSRSLCGCSALLLTDVSDVLPLLLPSPLLGHRHARKESNQTLIATVKIEGTERTNSTHTHCPHTHIYMLSRVAAVKAPRTHNRHCVTGSSGRRREGGESEPQRPNMSRRVFTSTVLLLLVVMMCCGTCGAATAEQGKSGAVQLPKWVDIFLPNKTQVLPKEGSETGVREAFAAPSLVSAGGVMAVFAEGLFVYKFHGHDFFGIKPYEIVAVYIKAAESWPSIVAEVNAGTWRAHTVIGSRNDDDRLRFLYRPTAVAKDSKVFLLVESDNTRYDNVNDAWVKDGWDIQLVVGVATQSKDGVQSTLINWAEPKSILQQIPKHTQDQLRDVATAGGSGIVMQNGTLVFPLVAKGKNYPFSMITYSTDNGNNWVFPESISPVGCLDPRITEWERSLLMIVQCIDGQRVYESRDMGTTWTKAVRTLSGVWVISQTGVRPYEIFRVGAIITATIEGRKVMLYIQRGYISGEKEATALYLWVTDNNRTFSVGPLFVENAVSQTLVNSLLYSDGNLHLLQQRDNKGSAISLSRLTDELNTIKSVLRTWAQLDAFFSKLSTPTAGLVGFLSNAASGDTWSDEYRCVNATVTKASKVKNGFKFTGPGSMATWPVNIPGDNNQYSFVNYDFTIVATVTIHQVPKGSTPLLGAGLGDGHGTKIIGLSYGMNKTWETVFDGKKTTSNTIWELGKEHQVALMLQDGNKGSVYVDGVIVGSPAKIPKVGALGNEITHFYFGGDEGDSDSNATVTNVFLYNRRLSEDELKTVTKKEGSVRGDVSRVLPLLLLGLWGLAAFY</sequence>
<dbReference type="Pfam" id="PF13859">
    <property type="entry name" value="BNR_3"/>
    <property type="match status" value="1"/>
</dbReference>
<keyword evidence="3" id="KW-0472">Membrane</keyword>
<dbReference type="InterPro" id="IPR021287">
    <property type="entry name" value="Trans-sialidase_CS"/>
</dbReference>
<dbReference type="SUPFAM" id="SSF50939">
    <property type="entry name" value="Sialidases"/>
    <property type="match status" value="1"/>
</dbReference>
<feature type="domain" description="Sialidase" evidence="5">
    <location>
        <begin position="206"/>
        <end position="551"/>
    </location>
</feature>
<dbReference type="GO" id="GO:0006689">
    <property type="term" value="P:ganglioside catabolic process"/>
    <property type="evidence" value="ECO:0007669"/>
    <property type="project" value="TreeGrafter"/>
</dbReference>
<evidence type="ECO:0000313" key="7">
    <source>
        <dbReference type="EMBL" id="PWU87467.1"/>
    </source>
</evidence>
<dbReference type="PANTHER" id="PTHR10628">
    <property type="entry name" value="SIALIDASE"/>
    <property type="match status" value="1"/>
</dbReference>
<dbReference type="VEuPathDB" id="TriTrypDB:C4B63_91g81"/>
<dbReference type="VEuPathDB" id="TriTrypDB:ECC02_003246"/>
<dbReference type="InterPro" id="IPR055239">
    <property type="entry name" value="TS_C"/>
</dbReference>
<dbReference type="InterPro" id="IPR013320">
    <property type="entry name" value="ConA-like_dom_sf"/>
</dbReference>
<dbReference type="VEuPathDB" id="TriTrypDB:BCY84_10043"/>
<gene>
    <name evidence="7" type="ORF">C4B63_91g81</name>
</gene>
<feature type="domain" description="Trans-sialidase C-terminal" evidence="6">
    <location>
        <begin position="586"/>
        <end position="783"/>
    </location>
</feature>
<evidence type="ECO:0000313" key="8">
    <source>
        <dbReference type="Proteomes" id="UP000246121"/>
    </source>
</evidence>
<dbReference type="InterPro" id="IPR026856">
    <property type="entry name" value="Sialidase_fam"/>
</dbReference>
<dbReference type="VEuPathDB" id="TriTrypDB:TcYC6_0128740"/>
<dbReference type="Pfam" id="PF22925">
    <property type="entry name" value="TS_C"/>
    <property type="match status" value="1"/>
</dbReference>
<evidence type="ECO:0000259" key="5">
    <source>
        <dbReference type="Pfam" id="PF13859"/>
    </source>
</evidence>
<dbReference type="Pfam" id="PF11052">
    <property type="entry name" value="Tr-sialidase_C"/>
    <property type="match status" value="1"/>
</dbReference>
<dbReference type="Gene3D" id="2.60.120.200">
    <property type="match status" value="1"/>
</dbReference>
<dbReference type="VEuPathDB" id="TriTrypDB:C3747_2g366"/>
<comment type="caution">
    <text evidence="7">The sequence shown here is derived from an EMBL/GenBank/DDBJ whole genome shotgun (WGS) entry which is preliminary data.</text>
</comment>
<dbReference type="InterPro" id="IPR008377">
    <property type="entry name" value="Sialidase_trypan"/>
</dbReference>
<dbReference type="Proteomes" id="UP000246121">
    <property type="component" value="Unassembled WGS sequence"/>
</dbReference>
<dbReference type="InterPro" id="IPR011040">
    <property type="entry name" value="Sialidase"/>
</dbReference>
<dbReference type="PRINTS" id="PR01803">
    <property type="entry name" value="TCSIALIDASE"/>
</dbReference>
<dbReference type="AlphaFoldDB" id="A0A2V2UT09"/>
<dbReference type="VEuPathDB" id="TriTrypDB:TcCLB.420293.20"/>
<name>A0A2V2UT09_TRYCR</name>
<feature type="signal peptide" evidence="4">
    <location>
        <begin position="1"/>
        <end position="17"/>
    </location>
</feature>
<dbReference type="GO" id="GO:0009313">
    <property type="term" value="P:oligosaccharide catabolic process"/>
    <property type="evidence" value="ECO:0007669"/>
    <property type="project" value="TreeGrafter"/>
</dbReference>
<dbReference type="VEuPathDB" id="TriTrypDB:TCSYLVIO_005946"/>
<evidence type="ECO:0000256" key="3">
    <source>
        <dbReference type="SAM" id="Phobius"/>
    </source>
</evidence>
<feature type="chain" id="PRO_5015949800" evidence="4">
    <location>
        <begin position="18"/>
        <end position="818"/>
    </location>
</feature>
<dbReference type="VEuPathDB" id="TriTrypDB:TcBrA4_0148740"/>
<dbReference type="VEuPathDB" id="TriTrypDB:TcCLB.511301.160"/>
<protein>
    <submittedName>
        <fullName evidence="7">Putative trans-sialidase, Group II</fullName>
    </submittedName>
</protein>
<dbReference type="SUPFAM" id="SSF49899">
    <property type="entry name" value="Concanavalin A-like lectins/glucanases"/>
    <property type="match status" value="1"/>
</dbReference>
<dbReference type="GO" id="GO:0016020">
    <property type="term" value="C:membrane"/>
    <property type="evidence" value="ECO:0007669"/>
    <property type="project" value="TreeGrafter"/>
</dbReference>
<dbReference type="VEuPathDB" id="TriTrypDB:TcCLB.509281.20"/>
<dbReference type="VEuPathDB" id="TriTrypDB:TCDM_09714"/>
<reference evidence="7 8" key="1">
    <citation type="journal article" date="2018" name="Microb. Genom.">
        <title>Expanding an expanded genome: long-read sequencing of Trypanosoma cruzi.</title>
        <authorList>
            <person name="Berna L."/>
            <person name="Rodriguez M."/>
            <person name="Chiribao M.L."/>
            <person name="Parodi-Talice A."/>
            <person name="Pita S."/>
            <person name="Rijo G."/>
            <person name="Alvarez-Valin F."/>
            <person name="Robello C."/>
        </authorList>
    </citation>
    <scope>NUCLEOTIDE SEQUENCE [LARGE SCALE GENOMIC DNA]</scope>
    <source>
        <strain evidence="7 8">Dm28c</strain>
    </source>
</reference>
<keyword evidence="3" id="KW-1133">Transmembrane helix</keyword>
<dbReference type="VEuPathDB" id="TriTrypDB:TCSYLVIO_000096"/>
<evidence type="ECO:0000256" key="2">
    <source>
        <dbReference type="SAM" id="MobiDB-lite"/>
    </source>
</evidence>
<dbReference type="VEuPathDB" id="TriTrypDB:Tc_MARK_3382"/>
<dbReference type="PANTHER" id="PTHR10628:SF30">
    <property type="entry name" value="EXO-ALPHA-SIALIDASE"/>
    <property type="match status" value="1"/>
</dbReference>
<feature type="transmembrane region" description="Helical" evidence="3">
    <location>
        <begin position="143"/>
        <end position="166"/>
    </location>
</feature>
<dbReference type="CDD" id="cd15482">
    <property type="entry name" value="Sialidase_non-viral"/>
    <property type="match status" value="1"/>
</dbReference>
<feature type="compositionally biased region" description="Basic and acidic residues" evidence="2">
    <location>
        <begin position="125"/>
        <end position="134"/>
    </location>
</feature>
<keyword evidence="4" id="KW-0732">Signal</keyword>
<organism evidence="7 8">
    <name type="scientific">Trypanosoma cruzi</name>
    <dbReference type="NCBI Taxonomy" id="5693"/>
    <lineage>
        <taxon>Eukaryota</taxon>
        <taxon>Discoba</taxon>
        <taxon>Euglenozoa</taxon>
        <taxon>Kinetoplastea</taxon>
        <taxon>Metakinetoplastina</taxon>
        <taxon>Trypanosomatida</taxon>
        <taxon>Trypanosomatidae</taxon>
        <taxon>Trypanosoma</taxon>
        <taxon>Schizotrypanum</taxon>
    </lineage>
</organism>
<dbReference type="InterPro" id="IPR036278">
    <property type="entry name" value="Sialidase_sf"/>
</dbReference>
<dbReference type="GO" id="GO:0004308">
    <property type="term" value="F:exo-alpha-sialidase activity"/>
    <property type="evidence" value="ECO:0007669"/>
    <property type="project" value="InterPro"/>
</dbReference>
<dbReference type="Gene3D" id="2.120.10.10">
    <property type="match status" value="1"/>
</dbReference>
<evidence type="ECO:0000259" key="6">
    <source>
        <dbReference type="Pfam" id="PF22925"/>
    </source>
</evidence>
<dbReference type="VEuPathDB" id="TriTrypDB:TcG_09609"/>